<evidence type="ECO:0000313" key="2">
    <source>
        <dbReference type="EMBL" id="NWK54909.1"/>
    </source>
</evidence>
<name>A0A851GCK3_9BACT</name>
<keyword evidence="3" id="KW-1185">Reference proteome</keyword>
<keyword evidence="1" id="KW-0732">Signal</keyword>
<protein>
    <submittedName>
        <fullName evidence="2">Uncharacterized protein</fullName>
    </submittedName>
</protein>
<proteinExistence type="predicted"/>
<sequence length="114" mass="13249">MQAYLFTLLIALLFGASSISAENLSSYVQRANQAWVDKDYRSCQRTLEHVVDVYGQRGRVVMGSKFGEIYYKKGLAELKLAMQERKRGDETLARRWFSMAAESFQICYERYPNE</sequence>
<evidence type="ECO:0000313" key="3">
    <source>
        <dbReference type="Proteomes" id="UP000557872"/>
    </source>
</evidence>
<comment type="caution">
    <text evidence="2">The sequence shown here is derived from an EMBL/GenBank/DDBJ whole genome shotgun (WGS) entry which is preliminary data.</text>
</comment>
<feature type="chain" id="PRO_5032792368" evidence="1">
    <location>
        <begin position="22"/>
        <end position="114"/>
    </location>
</feature>
<dbReference type="RefSeq" id="WP_178931410.1">
    <property type="nucleotide sequence ID" value="NZ_JACBAZ010000001.1"/>
</dbReference>
<accession>A0A851GCK3</accession>
<dbReference type="AlphaFoldDB" id="A0A851GCK3"/>
<evidence type="ECO:0000256" key="1">
    <source>
        <dbReference type="SAM" id="SignalP"/>
    </source>
</evidence>
<dbReference type="EMBL" id="JACBAZ010000001">
    <property type="protein sequence ID" value="NWK54909.1"/>
    <property type="molecule type" value="Genomic_DNA"/>
</dbReference>
<reference evidence="2 3" key="1">
    <citation type="submission" date="2020-07" db="EMBL/GenBank/DDBJ databases">
        <title>Roseicoccus Jingziensis gen. nov., sp. nov., isolated from coastal seawater.</title>
        <authorList>
            <person name="Feng X."/>
        </authorList>
    </citation>
    <scope>NUCLEOTIDE SEQUENCE [LARGE SCALE GENOMIC DNA]</scope>
    <source>
        <strain evidence="2 3">N1E253</strain>
    </source>
</reference>
<organism evidence="2 3">
    <name type="scientific">Oceaniferula marina</name>
    <dbReference type="NCBI Taxonomy" id="2748318"/>
    <lineage>
        <taxon>Bacteria</taxon>
        <taxon>Pseudomonadati</taxon>
        <taxon>Verrucomicrobiota</taxon>
        <taxon>Verrucomicrobiia</taxon>
        <taxon>Verrucomicrobiales</taxon>
        <taxon>Verrucomicrobiaceae</taxon>
        <taxon>Oceaniferula</taxon>
    </lineage>
</organism>
<gene>
    <name evidence="2" type="ORF">HW115_04765</name>
</gene>
<dbReference type="Proteomes" id="UP000557872">
    <property type="component" value="Unassembled WGS sequence"/>
</dbReference>
<feature type="signal peptide" evidence="1">
    <location>
        <begin position="1"/>
        <end position="21"/>
    </location>
</feature>